<dbReference type="STRING" id="1128970.SAMN04487935_1017"/>
<evidence type="ECO:0000313" key="2">
    <source>
        <dbReference type="EMBL" id="SDJ56273.1"/>
    </source>
</evidence>
<keyword evidence="1" id="KW-0732">Signal</keyword>
<feature type="signal peptide" evidence="1">
    <location>
        <begin position="1"/>
        <end position="19"/>
    </location>
</feature>
<dbReference type="RefSeq" id="WP_091392499.1">
    <property type="nucleotide sequence ID" value="NZ_BKAI01000018.1"/>
</dbReference>
<reference evidence="2 3" key="1">
    <citation type="submission" date="2016-10" db="EMBL/GenBank/DDBJ databases">
        <authorList>
            <person name="de Groot N.N."/>
        </authorList>
    </citation>
    <scope>NUCLEOTIDE SEQUENCE [LARGE SCALE GENOMIC DNA]</scope>
    <source>
        <strain evidence="2 3">CGMCC 1.10076</strain>
    </source>
</reference>
<keyword evidence="3" id="KW-1185">Reference proteome</keyword>
<accession>A0A1G8UR64</accession>
<proteinExistence type="predicted"/>
<dbReference type="OrthoDB" id="1341349at2"/>
<gene>
    <name evidence="2" type="ORF">SAMN04487935_1017</name>
</gene>
<dbReference type="SUPFAM" id="SSF50965">
    <property type="entry name" value="Galactose oxidase, central domain"/>
    <property type="match status" value="1"/>
</dbReference>
<dbReference type="InterPro" id="IPR011047">
    <property type="entry name" value="Quinoprotein_ADH-like_sf"/>
</dbReference>
<evidence type="ECO:0000256" key="1">
    <source>
        <dbReference type="SAM" id="SignalP"/>
    </source>
</evidence>
<dbReference type="InterPro" id="IPR011043">
    <property type="entry name" value="Gal_Oxase/kelch_b-propeller"/>
</dbReference>
<dbReference type="NCBIfam" id="TIGR03803">
    <property type="entry name" value="Gloeo_Verruco"/>
    <property type="match status" value="6"/>
</dbReference>
<name>A0A1G8UR64_9FLAO</name>
<feature type="chain" id="PRO_5011569214" evidence="1">
    <location>
        <begin position="20"/>
        <end position="806"/>
    </location>
</feature>
<organism evidence="2 3">
    <name type="scientific">Flavobacterium noncentrifugens</name>
    <dbReference type="NCBI Taxonomy" id="1128970"/>
    <lineage>
        <taxon>Bacteria</taxon>
        <taxon>Pseudomonadati</taxon>
        <taxon>Bacteroidota</taxon>
        <taxon>Flavobacteriia</taxon>
        <taxon>Flavobacteriales</taxon>
        <taxon>Flavobacteriaceae</taxon>
        <taxon>Flavobacterium</taxon>
    </lineage>
</organism>
<dbReference type="AlphaFoldDB" id="A0A1G8UR64"/>
<protein>
    <submittedName>
        <fullName evidence="2">Gloeo_Verruco repeat-containing protein</fullName>
    </submittedName>
</protein>
<dbReference type="EMBL" id="FNEZ01000002">
    <property type="protein sequence ID" value="SDJ56273.1"/>
    <property type="molecule type" value="Genomic_DNA"/>
</dbReference>
<dbReference type="InterPro" id="IPR022519">
    <property type="entry name" value="Gloeo/Verruco_rpt"/>
</dbReference>
<evidence type="ECO:0000313" key="3">
    <source>
        <dbReference type="Proteomes" id="UP000199580"/>
    </source>
</evidence>
<sequence>MKKTILTLILVSGLFVANAQSPHAARLYGMTQYGGPDHKGSIFYFTPETQIITVAYDFKIKVKGKAPKSDIVAPGNGKYFGTTTAGGTFNAGVIFEWDATTSAYNEIYNFTGESGSDARGAMQLYDGKLYGMTNAGGTNGLGVIYEWDLATSTYTKKYDMENPAGGNPHGSLTLVGNLFYGVTFAGGSSDSGVIFEYNPVTNICTKKFDFDNLKGANPVGKLSVYNGKLYGMTNAGGINNKGVIYEYEPSTNTVTKKIDFSGTANGERPLASLTLYNNKFYGMTYGGGIYESVNTPDQGVIFEWNPANNALVKKIDLGSAALSNLGGPLGGFTVVGDKLWATATKSNGAGYIFEWNPANNALTFKHQNNQRPFAINGSFCEEYNYEPGVNPDNTLLLSGNKLLGTTSGNGGFYQGAIFELDIDSLQVTRKVYMQAADGSLPKGNLTRVGNKLFGCTYLGGNSHAGNIFEWDMDNLQYQERFEFDGYNTSARPLGDLTPYNGKLYGINFKQKIKNSGWRGNSVNYNIGGEIFSWDMNTGLYESEAPDLSYSSLKLYNNQLYFTQQIYESYPAVTGGITYGGIFRFDPASHLLDRVAVMDQGSLNNFQDTQSANNITFFNGKYYGMTPWKGSSGGTYNGTIYEWDPASNITTHKYDFDPLTVGTYPLSSFKIIDGELYAFTSNKGNNVPGASPGGLFKYTPSTNTTELVASGFGSAGLPTKSGNKTYSLQDGGPIAQLAEYDPATHSAALYSLPFYPGSPSFGWYSGTCYQNSFPELLEVIPNKVPVLSNIPTAQTVCSMQLTLLHLR</sequence>
<dbReference type="Proteomes" id="UP000199580">
    <property type="component" value="Unassembled WGS sequence"/>
</dbReference>
<dbReference type="SUPFAM" id="SSF50998">
    <property type="entry name" value="Quinoprotein alcohol dehydrogenase-like"/>
    <property type="match status" value="1"/>
</dbReference>